<evidence type="ECO:0000256" key="2">
    <source>
        <dbReference type="SAM" id="Phobius"/>
    </source>
</evidence>
<evidence type="ECO:0000256" key="1">
    <source>
        <dbReference type="SAM" id="MobiDB-lite"/>
    </source>
</evidence>
<accession>A0A1Y2FV03</accession>
<keyword evidence="2" id="KW-1133">Transmembrane helix</keyword>
<evidence type="ECO:0000313" key="5">
    <source>
        <dbReference type="Proteomes" id="UP000193685"/>
    </source>
</evidence>
<evidence type="ECO:0000313" key="4">
    <source>
        <dbReference type="EMBL" id="ORY87828.1"/>
    </source>
</evidence>
<dbReference type="RefSeq" id="XP_040728323.1">
    <property type="nucleotide sequence ID" value="XM_040870319.1"/>
</dbReference>
<evidence type="ECO:0000256" key="3">
    <source>
        <dbReference type="SAM" id="SignalP"/>
    </source>
</evidence>
<evidence type="ECO:0008006" key="6">
    <source>
        <dbReference type="Google" id="ProtNLM"/>
    </source>
</evidence>
<feature type="region of interest" description="Disordered" evidence="1">
    <location>
        <begin position="213"/>
        <end position="237"/>
    </location>
</feature>
<keyword evidence="3" id="KW-0732">Signal</keyword>
<name>A0A1Y2FV03_PROLT</name>
<keyword evidence="2" id="KW-0472">Membrane</keyword>
<reference evidence="4 5" key="1">
    <citation type="submission" date="2016-07" db="EMBL/GenBank/DDBJ databases">
        <title>Pervasive Adenine N6-methylation of Active Genes in Fungi.</title>
        <authorList>
            <consortium name="DOE Joint Genome Institute"/>
            <person name="Mondo S.J."/>
            <person name="Dannebaum R.O."/>
            <person name="Kuo R.C."/>
            <person name="Labutti K."/>
            <person name="Haridas S."/>
            <person name="Kuo A."/>
            <person name="Salamov A."/>
            <person name="Ahrendt S.R."/>
            <person name="Lipzen A."/>
            <person name="Sullivan W."/>
            <person name="Andreopoulos W.B."/>
            <person name="Clum A."/>
            <person name="Lindquist E."/>
            <person name="Daum C."/>
            <person name="Ramamoorthy G.K."/>
            <person name="Gryganskyi A."/>
            <person name="Culley D."/>
            <person name="Magnuson J.K."/>
            <person name="James T.Y."/>
            <person name="O'Malley M.A."/>
            <person name="Stajich J.E."/>
            <person name="Spatafora J.W."/>
            <person name="Visel A."/>
            <person name="Grigoriev I.V."/>
        </authorList>
    </citation>
    <scope>NUCLEOTIDE SEQUENCE [LARGE SCALE GENOMIC DNA]</scope>
    <source>
        <strain evidence="4 5">12-1054</strain>
    </source>
</reference>
<gene>
    <name evidence="4" type="ORF">BCR37DRAFT_385100</name>
</gene>
<feature type="compositionally biased region" description="Basic and acidic residues" evidence="1">
    <location>
        <begin position="320"/>
        <end position="337"/>
    </location>
</feature>
<feature type="signal peptide" evidence="3">
    <location>
        <begin position="1"/>
        <end position="19"/>
    </location>
</feature>
<keyword evidence="2" id="KW-0812">Transmembrane</keyword>
<feature type="compositionally biased region" description="Polar residues" evidence="1">
    <location>
        <begin position="215"/>
        <end position="225"/>
    </location>
</feature>
<comment type="caution">
    <text evidence="4">The sequence shown here is derived from an EMBL/GenBank/DDBJ whole genome shotgun (WGS) entry which is preliminary data.</text>
</comment>
<feature type="transmembrane region" description="Helical" evidence="2">
    <location>
        <begin position="71"/>
        <end position="93"/>
    </location>
</feature>
<dbReference type="EMBL" id="MCFI01000001">
    <property type="protein sequence ID" value="ORY87828.1"/>
    <property type="molecule type" value="Genomic_DNA"/>
</dbReference>
<dbReference type="AlphaFoldDB" id="A0A1Y2FV03"/>
<feature type="region of interest" description="Disordered" evidence="1">
    <location>
        <begin position="302"/>
        <end position="337"/>
    </location>
</feature>
<organism evidence="4 5">
    <name type="scientific">Protomyces lactucae-debilis</name>
    <dbReference type="NCBI Taxonomy" id="2754530"/>
    <lineage>
        <taxon>Eukaryota</taxon>
        <taxon>Fungi</taxon>
        <taxon>Dikarya</taxon>
        <taxon>Ascomycota</taxon>
        <taxon>Taphrinomycotina</taxon>
        <taxon>Taphrinomycetes</taxon>
        <taxon>Taphrinales</taxon>
        <taxon>Protomycetaceae</taxon>
        <taxon>Protomyces</taxon>
    </lineage>
</organism>
<proteinExistence type="predicted"/>
<feature type="transmembrane region" description="Helical" evidence="2">
    <location>
        <begin position="99"/>
        <end position="123"/>
    </location>
</feature>
<sequence length="375" mass="41308">MSMLFLSPLGLWCLYRLSSTPRDGTCIAGVPRDVTLPVMLFVGLHNAYAAIRICLPLFLCSDDRRVRAQAIHSAIAVILCICATCVTFTLVVVFGEYFYYTYILCIMLSVLMLMSVAAFIMTWKPAYKDVALLRKQPLGQTAKQKQSLSYSDYRSLSEAAPLISSEASLRLDHRSGPDSPGQIPTEFMPAGKLPTSSHFRRWHAQQSIEYGGVTPSETTSWSSAATPDRGSIVPTKRRGSSPCLYDAAYLHLSDRSWDPALSHQSLHQSVELAELQNERRRVAPTDILSDDGGIHAQMAHDDLSNTWRPPTPFSLGSERSLSEVDGSHNAHHEKRSPEFLELQGLPSPAARAAFLSAPVIRGRTSLRGTLLSSAM</sequence>
<protein>
    <recommendedName>
        <fullName evidence="6">G-protein coupled receptors family 3 profile domain-containing protein</fullName>
    </recommendedName>
</protein>
<keyword evidence="5" id="KW-1185">Reference proteome</keyword>
<dbReference type="Proteomes" id="UP000193685">
    <property type="component" value="Unassembled WGS sequence"/>
</dbReference>
<feature type="transmembrane region" description="Helical" evidence="2">
    <location>
        <begin position="34"/>
        <end position="59"/>
    </location>
</feature>
<dbReference type="GeneID" id="63786918"/>
<feature type="chain" id="PRO_5013231649" description="G-protein coupled receptors family 3 profile domain-containing protein" evidence="3">
    <location>
        <begin position="20"/>
        <end position="375"/>
    </location>
</feature>